<dbReference type="AlphaFoldDB" id="A0A1X7SA97"/>
<dbReference type="EMBL" id="LT853707">
    <property type="protein sequence ID" value="SMQ56500.1"/>
    <property type="molecule type" value="Genomic_DNA"/>
</dbReference>
<gene>
    <name evidence="1" type="ORF">ZT3D7_G11655</name>
</gene>
<protein>
    <submittedName>
        <fullName evidence="1">Uncharacterized protein</fullName>
    </submittedName>
</protein>
<dbReference type="Proteomes" id="UP000215127">
    <property type="component" value="Chromosome 19"/>
</dbReference>
<reference evidence="1 2" key="1">
    <citation type="submission" date="2016-06" db="EMBL/GenBank/DDBJ databases">
        <authorList>
            <person name="Kjaerup R.B."/>
            <person name="Dalgaard T.S."/>
            <person name="Juul-Madsen H.R."/>
        </authorList>
    </citation>
    <scope>NUCLEOTIDE SEQUENCE [LARGE SCALE GENOMIC DNA]</scope>
</reference>
<proteinExistence type="predicted"/>
<accession>A0A1X7SA97</accession>
<organism evidence="1 2">
    <name type="scientific">Zymoseptoria tritici (strain ST99CH_3D7)</name>
    <dbReference type="NCBI Taxonomy" id="1276538"/>
    <lineage>
        <taxon>Eukaryota</taxon>
        <taxon>Fungi</taxon>
        <taxon>Dikarya</taxon>
        <taxon>Ascomycota</taxon>
        <taxon>Pezizomycotina</taxon>
        <taxon>Dothideomycetes</taxon>
        <taxon>Dothideomycetidae</taxon>
        <taxon>Mycosphaerellales</taxon>
        <taxon>Mycosphaerellaceae</taxon>
        <taxon>Zymoseptoria</taxon>
    </lineage>
</organism>
<evidence type="ECO:0000313" key="2">
    <source>
        <dbReference type="Proteomes" id="UP000215127"/>
    </source>
</evidence>
<name>A0A1X7SA97_ZYMT9</name>
<sequence length="98" mass="11239">MRKTRASIPEPREGDRALLERVAQDFDFGTRRRNEMAAIRAALGRRDQTRTVNTSQKRQALAAGRWSLHMDVLSAHFGDMFKSKRFLIGLQRAEEALP</sequence>
<keyword evidence="2" id="KW-1185">Reference proteome</keyword>
<evidence type="ECO:0000313" key="1">
    <source>
        <dbReference type="EMBL" id="SMQ56500.1"/>
    </source>
</evidence>